<evidence type="ECO:0000313" key="8">
    <source>
        <dbReference type="Proteomes" id="UP001165269"/>
    </source>
</evidence>
<feature type="transmembrane region" description="Helical" evidence="6">
    <location>
        <begin position="371"/>
        <end position="392"/>
    </location>
</feature>
<evidence type="ECO:0000256" key="2">
    <source>
        <dbReference type="ARBA" id="ARBA00022475"/>
    </source>
</evidence>
<keyword evidence="4 6" id="KW-1133">Transmembrane helix</keyword>
<feature type="transmembrane region" description="Helical" evidence="6">
    <location>
        <begin position="217"/>
        <end position="238"/>
    </location>
</feature>
<evidence type="ECO:0000256" key="4">
    <source>
        <dbReference type="ARBA" id="ARBA00022989"/>
    </source>
</evidence>
<organism evidence="7 8">
    <name type="scientific">Streptomyces cylindrosporus</name>
    <dbReference type="NCBI Taxonomy" id="2927583"/>
    <lineage>
        <taxon>Bacteria</taxon>
        <taxon>Bacillati</taxon>
        <taxon>Actinomycetota</taxon>
        <taxon>Actinomycetes</taxon>
        <taxon>Kitasatosporales</taxon>
        <taxon>Streptomycetaceae</taxon>
        <taxon>Streptomyces</taxon>
    </lineage>
</organism>
<dbReference type="PANTHER" id="PTHR23513:SF11">
    <property type="entry name" value="STAPHYLOFERRIN A TRANSPORTER"/>
    <property type="match status" value="1"/>
</dbReference>
<comment type="subcellular location">
    <subcellularLocation>
        <location evidence="1">Cell membrane</location>
        <topology evidence="1">Multi-pass membrane protein</topology>
    </subcellularLocation>
</comment>
<feature type="transmembrane region" description="Helical" evidence="6">
    <location>
        <begin position="250"/>
        <end position="270"/>
    </location>
</feature>
<feature type="transmembrane region" description="Helical" evidence="6">
    <location>
        <begin position="44"/>
        <end position="64"/>
    </location>
</feature>
<dbReference type="RefSeq" id="WP_242774042.1">
    <property type="nucleotide sequence ID" value="NZ_JALDAY010000013.1"/>
</dbReference>
<evidence type="ECO:0000256" key="3">
    <source>
        <dbReference type="ARBA" id="ARBA00022692"/>
    </source>
</evidence>
<feature type="transmembrane region" description="Helical" evidence="6">
    <location>
        <begin position="12"/>
        <end position="38"/>
    </location>
</feature>
<dbReference type="InterPro" id="IPR036259">
    <property type="entry name" value="MFS_trans_sf"/>
</dbReference>
<dbReference type="PANTHER" id="PTHR23513">
    <property type="entry name" value="INTEGRAL MEMBRANE EFFLUX PROTEIN-RELATED"/>
    <property type="match status" value="1"/>
</dbReference>
<dbReference type="SUPFAM" id="SSF103473">
    <property type="entry name" value="MFS general substrate transporter"/>
    <property type="match status" value="1"/>
</dbReference>
<gene>
    <name evidence="7" type="ORF">MQP27_38420</name>
</gene>
<dbReference type="Gene3D" id="1.20.1250.20">
    <property type="entry name" value="MFS general substrate transporter like domains"/>
    <property type="match status" value="1"/>
</dbReference>
<reference evidence="7" key="1">
    <citation type="submission" date="2022-03" db="EMBL/GenBank/DDBJ databases">
        <title>Streptomyces 7R015 and 7R016 isolated from Barleria lupulina in Thailand.</title>
        <authorList>
            <person name="Kanchanasin P."/>
            <person name="Phongsopitanun W."/>
            <person name="Tanasupawat S."/>
        </authorList>
    </citation>
    <scope>NUCLEOTIDE SEQUENCE</scope>
    <source>
        <strain evidence="7">7R015</strain>
    </source>
</reference>
<feature type="transmembrane region" description="Helical" evidence="6">
    <location>
        <begin position="306"/>
        <end position="325"/>
    </location>
</feature>
<dbReference type="Pfam" id="PF07690">
    <property type="entry name" value="MFS_1"/>
    <property type="match status" value="1"/>
</dbReference>
<comment type="caution">
    <text evidence="7">The sequence shown here is derived from an EMBL/GenBank/DDBJ whole genome shotgun (WGS) entry which is preliminary data.</text>
</comment>
<dbReference type="InterPro" id="IPR011701">
    <property type="entry name" value="MFS"/>
</dbReference>
<feature type="transmembrane region" description="Helical" evidence="6">
    <location>
        <begin position="346"/>
        <end position="365"/>
    </location>
</feature>
<sequence>MGYVRLLRRRRVLALCGAQALSVFGDRLYAMAIMWIAWEQSGAAAMGWVAVAESVPYIVMGTLGRRIMDRVASLRALAVVDAVRVVLVALLPWAWGTFGTPGMLAPAAALGLAGAVFDPNLGALVPDLVRAEEVQAVNGLMDLTGRIARVAGPGAAGGLLAFVPQAALFWLDAATFAVSAVVLAALGRRVCPVSAEAMAPAEGGRPRAWSLVRAHPATGAAIAVHGAGIFAQAVAMAMPALLASRLDAGAGAYGLVLAATGAGALAGNVVAGNVRLPSRPPVAYCLLWAMSGLLLAVTGSAGNMSLLLAISAASGALSPFLGITLQTHLSVFPSAARRRLMSVDLTVIRAAGTASMLIVPVVAASSPGTGFWAGGMATVAVATVGASAAWWWTRERGALPVTEAAPVLSRD</sequence>
<feature type="transmembrane region" description="Helical" evidence="6">
    <location>
        <begin position="282"/>
        <end position="300"/>
    </location>
</feature>
<dbReference type="EMBL" id="JALDAY010000013">
    <property type="protein sequence ID" value="MCI3276958.1"/>
    <property type="molecule type" value="Genomic_DNA"/>
</dbReference>
<keyword evidence="3 6" id="KW-0812">Transmembrane</keyword>
<accession>A0ABS9YI80</accession>
<feature type="transmembrane region" description="Helical" evidence="6">
    <location>
        <begin position="167"/>
        <end position="186"/>
    </location>
</feature>
<dbReference type="Proteomes" id="UP001165269">
    <property type="component" value="Unassembled WGS sequence"/>
</dbReference>
<proteinExistence type="predicted"/>
<name>A0ABS9YI80_9ACTN</name>
<keyword evidence="5 6" id="KW-0472">Membrane</keyword>
<evidence type="ECO:0000256" key="6">
    <source>
        <dbReference type="SAM" id="Phobius"/>
    </source>
</evidence>
<evidence type="ECO:0000313" key="7">
    <source>
        <dbReference type="EMBL" id="MCI3276958.1"/>
    </source>
</evidence>
<keyword evidence="8" id="KW-1185">Reference proteome</keyword>
<evidence type="ECO:0000256" key="1">
    <source>
        <dbReference type="ARBA" id="ARBA00004651"/>
    </source>
</evidence>
<keyword evidence="2" id="KW-1003">Cell membrane</keyword>
<evidence type="ECO:0000256" key="5">
    <source>
        <dbReference type="ARBA" id="ARBA00023136"/>
    </source>
</evidence>
<protein>
    <submittedName>
        <fullName evidence="7">MFS transporter</fullName>
    </submittedName>
</protein>